<sequence length="698" mass="73211">MSHHLSSFFKSAAGVAENVWESAANNLSNSPKRHRERGLTVRQSFQQARQVRQVQQVQQVQPKRLFPAVRPAPAPTATAGQTQSIGLGLGPGAELGLESADHEHIGITSGVENPNPNTGSAATVDASHTTHTTTTDKITSNTTIPPSSTTALTKTSSKNTQRSVNSKETSTSKCGNSYNPLVTTSSTYTNPSENLPPTPNLRAVEVRRFGDGVGVGAGGGIAAVGDDGGDDSAEGSAEGSTIQSEEISPVDGLGMFGAIPGSGIGSGGSGGSGGVACTGRNATMTHERSEHPGSINMQTPIVTASGSRVHNYRGVDHGAVAIPRSGSGSGVNTPRLNAAGLGNSAVNMQGRERAFTIPRKPVLMTIVVGDTGLEVVPYERSIEDIGTGACIVNRQECIDWKDQFEVRGRGRDGNKEAGESEDESQNEEEFGESEEERKERLEKERKEREKQDLLHENPLLSHPIEPTTIATGTPPTVSPAYIASTSLSSKRRGFRRSWTAPINGFNFASLGGIGVMGFGNNNQNPATHGGLGDAGMGMGMGIDQRGTARDRYSGNSSEGMGMGIGSRRGSFLRRASVSFKGMGLGMQGFLRSASGGGGGSGAFAAGNAAGTGAAERMGMSMDHTREGGGVGAENERPVTMQSEYRGVGGYTGDDAMALARERVVEAETQRRRSHRQSMVLPKFEWEEEFTSVDDEDDA</sequence>
<evidence type="ECO:0000256" key="1">
    <source>
        <dbReference type="SAM" id="MobiDB-lite"/>
    </source>
</evidence>
<feature type="compositionally biased region" description="Polar residues" evidence="1">
    <location>
        <begin position="110"/>
        <end position="121"/>
    </location>
</feature>
<keyword evidence="3" id="KW-1185">Reference proteome</keyword>
<accession>A0A4Z1JG11</accession>
<protein>
    <submittedName>
        <fullName evidence="2">Uncharacterized protein</fullName>
    </submittedName>
</protein>
<comment type="caution">
    <text evidence="2">The sequence shown here is derived from an EMBL/GenBank/DDBJ whole genome shotgun (WGS) entry which is preliminary data.</text>
</comment>
<organism evidence="2 3">
    <name type="scientific">Botryotinia narcissicola</name>
    <dbReference type="NCBI Taxonomy" id="278944"/>
    <lineage>
        <taxon>Eukaryota</taxon>
        <taxon>Fungi</taxon>
        <taxon>Dikarya</taxon>
        <taxon>Ascomycota</taxon>
        <taxon>Pezizomycotina</taxon>
        <taxon>Leotiomycetes</taxon>
        <taxon>Helotiales</taxon>
        <taxon>Sclerotiniaceae</taxon>
        <taxon>Botryotinia</taxon>
    </lineage>
</organism>
<dbReference type="OrthoDB" id="3559802at2759"/>
<dbReference type="AlphaFoldDB" id="A0A4Z1JG11"/>
<feature type="compositionally biased region" description="Low complexity" evidence="1">
    <location>
        <begin position="122"/>
        <end position="160"/>
    </location>
</feature>
<evidence type="ECO:0000313" key="2">
    <source>
        <dbReference type="EMBL" id="TGO67887.1"/>
    </source>
</evidence>
<feature type="region of interest" description="Disordered" evidence="1">
    <location>
        <begin position="110"/>
        <end position="178"/>
    </location>
</feature>
<proteinExistence type="predicted"/>
<feature type="compositionally biased region" description="Polar residues" evidence="1">
    <location>
        <begin position="161"/>
        <end position="178"/>
    </location>
</feature>
<feature type="compositionally biased region" description="Gly residues" evidence="1">
    <location>
        <begin position="260"/>
        <end position="274"/>
    </location>
</feature>
<dbReference type="EMBL" id="PQXJ01000034">
    <property type="protein sequence ID" value="TGO67887.1"/>
    <property type="molecule type" value="Genomic_DNA"/>
</dbReference>
<evidence type="ECO:0000313" key="3">
    <source>
        <dbReference type="Proteomes" id="UP000297452"/>
    </source>
</evidence>
<name>A0A4Z1JG11_9HELO</name>
<reference evidence="2 3" key="1">
    <citation type="submission" date="2017-12" db="EMBL/GenBank/DDBJ databases">
        <title>Comparative genomics of Botrytis spp.</title>
        <authorList>
            <person name="Valero-Jimenez C.A."/>
            <person name="Tapia P."/>
            <person name="Veloso J."/>
            <person name="Silva-Moreno E."/>
            <person name="Staats M."/>
            <person name="Valdes J.H."/>
            <person name="Van Kan J.A.L."/>
        </authorList>
    </citation>
    <scope>NUCLEOTIDE SEQUENCE [LARGE SCALE GENOMIC DNA]</scope>
    <source>
        <strain evidence="2 3">MUCL2120</strain>
    </source>
</reference>
<feature type="compositionally biased region" description="Basic and acidic residues" evidence="1">
    <location>
        <begin position="408"/>
        <end position="418"/>
    </location>
</feature>
<feature type="region of interest" description="Disordered" evidence="1">
    <location>
        <begin position="408"/>
        <end position="457"/>
    </location>
</feature>
<feature type="region of interest" description="Disordered" evidence="1">
    <location>
        <begin position="222"/>
        <end position="274"/>
    </location>
</feature>
<feature type="compositionally biased region" description="Basic and acidic residues" evidence="1">
    <location>
        <begin position="435"/>
        <end position="455"/>
    </location>
</feature>
<gene>
    <name evidence="2" type="ORF">BOTNAR_0034g00470</name>
</gene>
<dbReference type="Proteomes" id="UP000297452">
    <property type="component" value="Unassembled WGS sequence"/>
</dbReference>
<feature type="compositionally biased region" description="Acidic residues" evidence="1">
    <location>
        <begin position="419"/>
        <end position="434"/>
    </location>
</feature>